<protein>
    <submittedName>
        <fullName evidence="1">Uncharacterized protein</fullName>
    </submittedName>
</protein>
<sequence length="27" mass="3114">MSNYTPHCSLIHLALLLYCSVAYSEQR</sequence>
<dbReference type="EMBL" id="UINC01226710">
    <property type="protein sequence ID" value="SVE57305.1"/>
    <property type="molecule type" value="Genomic_DNA"/>
</dbReference>
<gene>
    <name evidence="1" type="ORF">METZ01_LOCUS510159</name>
</gene>
<accession>A0A383EM11</accession>
<evidence type="ECO:0000313" key="1">
    <source>
        <dbReference type="EMBL" id="SVE57305.1"/>
    </source>
</evidence>
<dbReference type="AlphaFoldDB" id="A0A383EM11"/>
<organism evidence="1">
    <name type="scientific">marine metagenome</name>
    <dbReference type="NCBI Taxonomy" id="408172"/>
    <lineage>
        <taxon>unclassified sequences</taxon>
        <taxon>metagenomes</taxon>
        <taxon>ecological metagenomes</taxon>
    </lineage>
</organism>
<reference evidence="1" key="1">
    <citation type="submission" date="2018-05" db="EMBL/GenBank/DDBJ databases">
        <authorList>
            <person name="Lanie J.A."/>
            <person name="Ng W.-L."/>
            <person name="Kazmierczak K.M."/>
            <person name="Andrzejewski T.M."/>
            <person name="Davidsen T.M."/>
            <person name="Wayne K.J."/>
            <person name="Tettelin H."/>
            <person name="Glass J.I."/>
            <person name="Rusch D."/>
            <person name="Podicherti R."/>
            <person name="Tsui H.-C.T."/>
            <person name="Winkler M.E."/>
        </authorList>
    </citation>
    <scope>NUCLEOTIDE SEQUENCE</scope>
</reference>
<proteinExistence type="predicted"/>
<name>A0A383EM11_9ZZZZ</name>
<feature type="non-terminal residue" evidence="1">
    <location>
        <position position="27"/>
    </location>
</feature>